<sequence>MNGRDQAAPAADEAEAIAARLADVRARMARACAAAGRRAEDVRLIAVTKFVEQARIAPALAAGVTDVGENRAQELTEKLTFFEQHGCTVHFIGQLQTNKIKYVCGAAALIHSVDRLPLAQQLQRRAAALGVVQDVLLQVNIGAEAQKGGVAADEALRLLDEAAVMDHLRVRGFMCVPPALPEADAVRPYFAALRGLLERAGAVHPELPLTELSMGMTHDFEAAICEGATMVRVGTGIFGPRRMSQV</sequence>
<dbReference type="InterPro" id="IPR029066">
    <property type="entry name" value="PLP-binding_barrel"/>
</dbReference>
<evidence type="ECO:0000259" key="5">
    <source>
        <dbReference type="Pfam" id="PF01168"/>
    </source>
</evidence>
<evidence type="ECO:0000256" key="4">
    <source>
        <dbReference type="RuleBase" id="RU004514"/>
    </source>
</evidence>
<reference evidence="6" key="2">
    <citation type="journal article" date="2021" name="PeerJ">
        <title>Extensive microbial diversity within the chicken gut microbiome revealed by metagenomics and culture.</title>
        <authorList>
            <person name="Gilroy R."/>
            <person name="Ravi A."/>
            <person name="Getino M."/>
            <person name="Pursley I."/>
            <person name="Horton D.L."/>
            <person name="Alikhan N.F."/>
            <person name="Baker D."/>
            <person name="Gharbi K."/>
            <person name="Hall N."/>
            <person name="Watson M."/>
            <person name="Adriaenssens E.M."/>
            <person name="Foster-Nyarko E."/>
            <person name="Jarju S."/>
            <person name="Secka A."/>
            <person name="Antonio M."/>
            <person name="Oren A."/>
            <person name="Chaudhuri R.R."/>
            <person name="La Ragione R."/>
            <person name="Hildebrand F."/>
            <person name="Pallen M.J."/>
        </authorList>
    </citation>
    <scope>NUCLEOTIDE SEQUENCE</scope>
    <source>
        <strain evidence="6">ChiGjej2B2-16831</strain>
    </source>
</reference>
<reference evidence="6" key="1">
    <citation type="submission" date="2020-10" db="EMBL/GenBank/DDBJ databases">
        <authorList>
            <person name="Gilroy R."/>
        </authorList>
    </citation>
    <scope>NUCLEOTIDE SEQUENCE</scope>
    <source>
        <strain evidence="6">ChiGjej2B2-16831</strain>
    </source>
</reference>
<dbReference type="NCBIfam" id="TIGR00044">
    <property type="entry name" value="YggS family pyridoxal phosphate-dependent enzyme"/>
    <property type="match status" value="1"/>
</dbReference>
<gene>
    <name evidence="6" type="ORF">IAD24_06280</name>
</gene>
<keyword evidence="1 2" id="KW-0663">Pyridoxal phosphate</keyword>
<dbReference type="SUPFAM" id="SSF51419">
    <property type="entry name" value="PLP-binding barrel"/>
    <property type="match status" value="1"/>
</dbReference>
<evidence type="ECO:0000256" key="2">
    <source>
        <dbReference type="HAMAP-Rule" id="MF_02087"/>
    </source>
</evidence>
<comment type="caution">
    <text evidence="6">The sequence shown here is derived from an EMBL/GenBank/DDBJ whole genome shotgun (WGS) entry which is preliminary data.</text>
</comment>
<dbReference type="InterPro" id="IPR011078">
    <property type="entry name" value="PyrdxlP_homeostasis"/>
</dbReference>
<evidence type="ECO:0000313" key="7">
    <source>
        <dbReference type="Proteomes" id="UP000824128"/>
    </source>
</evidence>
<feature type="domain" description="Alanine racemase N-terminal" evidence="5">
    <location>
        <begin position="29"/>
        <end position="240"/>
    </location>
</feature>
<protein>
    <recommendedName>
        <fullName evidence="2">Pyridoxal phosphate homeostasis protein</fullName>
        <shortName evidence="2">PLP homeostasis protein</shortName>
    </recommendedName>
</protein>
<dbReference type="EMBL" id="DVNZ01000199">
    <property type="protein sequence ID" value="HIU94751.1"/>
    <property type="molecule type" value="Genomic_DNA"/>
</dbReference>
<dbReference type="CDD" id="cd00635">
    <property type="entry name" value="PLPDE_III_YBL036c_like"/>
    <property type="match status" value="1"/>
</dbReference>
<proteinExistence type="inferred from homology"/>
<evidence type="ECO:0000256" key="1">
    <source>
        <dbReference type="ARBA" id="ARBA00022898"/>
    </source>
</evidence>
<dbReference type="GO" id="GO:0030170">
    <property type="term" value="F:pyridoxal phosphate binding"/>
    <property type="evidence" value="ECO:0007669"/>
    <property type="project" value="UniProtKB-UniRule"/>
</dbReference>
<dbReference type="PIRSF" id="PIRSF004848">
    <property type="entry name" value="YBL036c_PLPDEIII"/>
    <property type="match status" value="1"/>
</dbReference>
<comment type="function">
    <text evidence="2">Pyridoxal 5'-phosphate (PLP)-binding protein, which is involved in PLP homeostasis.</text>
</comment>
<name>A0A9D1SU19_9FIRM</name>
<evidence type="ECO:0000313" key="6">
    <source>
        <dbReference type="EMBL" id="HIU94751.1"/>
    </source>
</evidence>
<comment type="similarity">
    <text evidence="2 4">Belongs to the pyridoxal phosphate-binding protein YggS/PROSC family.</text>
</comment>
<comment type="cofactor">
    <cofactor evidence="3">
        <name>pyridoxal 5'-phosphate</name>
        <dbReference type="ChEBI" id="CHEBI:597326"/>
    </cofactor>
</comment>
<dbReference type="HAMAP" id="MF_02087">
    <property type="entry name" value="PLP_homeostasis"/>
    <property type="match status" value="1"/>
</dbReference>
<dbReference type="Gene3D" id="3.20.20.10">
    <property type="entry name" value="Alanine racemase"/>
    <property type="match status" value="1"/>
</dbReference>
<organism evidence="6 7">
    <name type="scientific">Candidatus Aphodomorpha intestinavium</name>
    <dbReference type="NCBI Taxonomy" id="2840672"/>
    <lineage>
        <taxon>Bacteria</taxon>
        <taxon>Bacillati</taxon>
        <taxon>Bacillota</taxon>
        <taxon>Clostridia</taxon>
        <taxon>Eubacteriales</taxon>
        <taxon>Candidatus Aphodomorpha</taxon>
    </lineage>
</organism>
<evidence type="ECO:0000256" key="3">
    <source>
        <dbReference type="PIRSR" id="PIRSR004848-1"/>
    </source>
</evidence>
<dbReference type="Pfam" id="PF01168">
    <property type="entry name" value="Ala_racemase_N"/>
    <property type="match status" value="1"/>
</dbReference>
<feature type="modified residue" description="N6-(pyridoxal phosphate)lysine" evidence="2 3">
    <location>
        <position position="49"/>
    </location>
</feature>
<dbReference type="InterPro" id="IPR001608">
    <property type="entry name" value="Ala_racemase_N"/>
</dbReference>
<dbReference type="AlphaFoldDB" id="A0A9D1SU19"/>
<dbReference type="PANTHER" id="PTHR10146:SF14">
    <property type="entry name" value="PYRIDOXAL PHOSPHATE HOMEOSTASIS PROTEIN"/>
    <property type="match status" value="1"/>
</dbReference>
<dbReference type="Proteomes" id="UP000824128">
    <property type="component" value="Unassembled WGS sequence"/>
</dbReference>
<accession>A0A9D1SU19</accession>
<dbReference type="PANTHER" id="PTHR10146">
    <property type="entry name" value="PROLINE SYNTHETASE CO-TRANSCRIBED BACTERIAL HOMOLOG PROTEIN"/>
    <property type="match status" value="1"/>
</dbReference>